<dbReference type="OrthoDB" id="533802at2759"/>
<organism evidence="2 3">
    <name type="scientific">Monoraphidium neglectum</name>
    <dbReference type="NCBI Taxonomy" id="145388"/>
    <lineage>
        <taxon>Eukaryota</taxon>
        <taxon>Viridiplantae</taxon>
        <taxon>Chlorophyta</taxon>
        <taxon>core chlorophytes</taxon>
        <taxon>Chlorophyceae</taxon>
        <taxon>CS clade</taxon>
        <taxon>Sphaeropleales</taxon>
        <taxon>Selenastraceae</taxon>
        <taxon>Monoraphidium</taxon>
    </lineage>
</organism>
<dbReference type="InterPro" id="IPR000719">
    <property type="entry name" value="Prot_kinase_dom"/>
</dbReference>
<dbReference type="SUPFAM" id="SSF56112">
    <property type="entry name" value="Protein kinase-like (PK-like)"/>
    <property type="match status" value="1"/>
</dbReference>
<dbReference type="GO" id="GO:0005524">
    <property type="term" value="F:ATP binding"/>
    <property type="evidence" value="ECO:0007669"/>
    <property type="project" value="InterPro"/>
</dbReference>
<dbReference type="GeneID" id="25731040"/>
<dbReference type="AlphaFoldDB" id="A0A0D2J346"/>
<evidence type="ECO:0000313" key="3">
    <source>
        <dbReference type="Proteomes" id="UP000054498"/>
    </source>
</evidence>
<dbReference type="Gene3D" id="1.10.510.10">
    <property type="entry name" value="Transferase(Phosphotransferase) domain 1"/>
    <property type="match status" value="1"/>
</dbReference>
<keyword evidence="2" id="KW-0808">Transferase</keyword>
<dbReference type="Gene3D" id="3.30.200.20">
    <property type="entry name" value="Phosphorylase Kinase, domain 1"/>
    <property type="match status" value="1"/>
</dbReference>
<dbReference type="STRING" id="145388.A0A0D2J346"/>
<keyword evidence="3" id="KW-1185">Reference proteome</keyword>
<dbReference type="GO" id="GO:0004674">
    <property type="term" value="F:protein serine/threonine kinase activity"/>
    <property type="evidence" value="ECO:0007669"/>
    <property type="project" value="TreeGrafter"/>
</dbReference>
<dbReference type="Proteomes" id="UP000054498">
    <property type="component" value="Unassembled WGS sequence"/>
</dbReference>
<keyword evidence="2" id="KW-0418">Kinase</keyword>
<dbReference type="InterPro" id="IPR051681">
    <property type="entry name" value="Ser/Thr_Kinases-Pseudokinases"/>
</dbReference>
<feature type="domain" description="Protein kinase" evidence="1">
    <location>
        <begin position="26"/>
        <end position="346"/>
    </location>
</feature>
<dbReference type="EMBL" id="KK104123">
    <property type="protein sequence ID" value="KIY94397.1"/>
    <property type="molecule type" value="Genomic_DNA"/>
</dbReference>
<dbReference type="PIRSF" id="PIRSF000654">
    <property type="entry name" value="Integrin-linked_kinase"/>
    <property type="match status" value="1"/>
</dbReference>
<proteinExistence type="predicted"/>
<dbReference type="PANTHER" id="PTHR44329">
    <property type="entry name" value="SERINE/THREONINE-PROTEIN KINASE TNNI3K-RELATED"/>
    <property type="match status" value="1"/>
</dbReference>
<dbReference type="PANTHER" id="PTHR44329:SF214">
    <property type="entry name" value="PROTEIN KINASE DOMAIN-CONTAINING PROTEIN"/>
    <property type="match status" value="1"/>
</dbReference>
<name>A0A0D2J346_9CHLO</name>
<dbReference type="RefSeq" id="XP_013893417.1">
    <property type="nucleotide sequence ID" value="XM_014037963.1"/>
</dbReference>
<protein>
    <submittedName>
        <fullName evidence="2">Mitogen-activated protein kinase kinase kinase 9</fullName>
    </submittedName>
</protein>
<gene>
    <name evidence="2" type="ORF">MNEG_13565</name>
</gene>
<dbReference type="KEGG" id="mng:MNEG_13565"/>
<evidence type="ECO:0000259" key="1">
    <source>
        <dbReference type="PROSITE" id="PS50011"/>
    </source>
</evidence>
<evidence type="ECO:0000313" key="2">
    <source>
        <dbReference type="EMBL" id="KIY94397.1"/>
    </source>
</evidence>
<dbReference type="PROSITE" id="PS50011">
    <property type="entry name" value="PROTEIN_KINASE_DOM"/>
    <property type="match status" value="1"/>
</dbReference>
<reference evidence="2 3" key="1">
    <citation type="journal article" date="2013" name="BMC Genomics">
        <title>Reconstruction of the lipid metabolism for the microalga Monoraphidium neglectum from its genome sequence reveals characteristics suitable for biofuel production.</title>
        <authorList>
            <person name="Bogen C."/>
            <person name="Al-Dilaimi A."/>
            <person name="Albersmeier A."/>
            <person name="Wichmann J."/>
            <person name="Grundmann M."/>
            <person name="Rupp O."/>
            <person name="Lauersen K.J."/>
            <person name="Blifernez-Klassen O."/>
            <person name="Kalinowski J."/>
            <person name="Goesmann A."/>
            <person name="Mussgnug J.H."/>
            <person name="Kruse O."/>
        </authorList>
    </citation>
    <scope>NUCLEOTIDE SEQUENCE [LARGE SCALE GENOMIC DNA]</scope>
    <source>
        <strain evidence="2 3">SAG 48.87</strain>
    </source>
</reference>
<dbReference type="InterPro" id="IPR011009">
    <property type="entry name" value="Kinase-like_dom_sf"/>
</dbReference>
<dbReference type="Pfam" id="PF07714">
    <property type="entry name" value="PK_Tyr_Ser-Thr"/>
    <property type="match status" value="2"/>
</dbReference>
<accession>A0A0D2J346</accession>
<dbReference type="InterPro" id="IPR001245">
    <property type="entry name" value="Ser-Thr/Tyr_kinase_cat_dom"/>
</dbReference>
<sequence length="354" mass="38126">MLQLLQRDIRSKNSRDTLDQSRGAEVAVGECLGRAGCGAVFRGTWHRVPVAVKVMQTRNDGAQALQDAVEMAVLSSVQHPNIVQVFACLTDMVKTTDNHFGGRSASFTGGVKTHYRRLRPEEDPDEAVTHNIIVMEPCDRGTLRDAIKGGLLHQSLPDGAIGIKLAPAAELLLDVAYAVQYLHSMQLVHGDLRELSAREPDGRLALENVLLKTDRSRPLGATPKLSEFGLTRILSDADHAAGAAPPGGATCAHVAPEMFRAGCQVSTAVDAYAFGVFMWEVYTSKRAFSGLPREAVIERVSVKGARPRFPSTTPPAFAELAQACWAADPAARPSFTQIAEALDRLVGELSGRPI</sequence>